<evidence type="ECO:0000313" key="10">
    <source>
        <dbReference type="Proteomes" id="UP000652761"/>
    </source>
</evidence>
<dbReference type="AlphaFoldDB" id="A0A843X7P4"/>
<evidence type="ECO:0000256" key="5">
    <source>
        <dbReference type="ARBA" id="ARBA00023136"/>
    </source>
</evidence>
<reference evidence="9" key="1">
    <citation type="submission" date="2017-07" db="EMBL/GenBank/DDBJ databases">
        <title>Taro Niue Genome Assembly and Annotation.</title>
        <authorList>
            <person name="Atibalentja N."/>
            <person name="Keating K."/>
            <person name="Fields C.J."/>
        </authorList>
    </citation>
    <scope>NUCLEOTIDE SEQUENCE</scope>
    <source>
        <strain evidence="9">Niue_2</strain>
        <tissue evidence="9">Leaf</tissue>
    </source>
</reference>
<dbReference type="OrthoDB" id="1861835at2759"/>
<evidence type="ECO:0000256" key="4">
    <source>
        <dbReference type="ARBA" id="ARBA00022989"/>
    </source>
</evidence>
<feature type="region of interest" description="Disordered" evidence="7">
    <location>
        <begin position="207"/>
        <end position="260"/>
    </location>
</feature>
<keyword evidence="4 8" id="KW-1133">Transmembrane helix</keyword>
<dbReference type="GO" id="GO:0012505">
    <property type="term" value="C:endomembrane system"/>
    <property type="evidence" value="ECO:0007669"/>
    <property type="project" value="UniProtKB-SubCell"/>
</dbReference>
<evidence type="ECO:0000256" key="2">
    <source>
        <dbReference type="ARBA" id="ARBA00022692"/>
    </source>
</evidence>
<evidence type="ECO:0000256" key="6">
    <source>
        <dbReference type="ARBA" id="ARBA00029467"/>
    </source>
</evidence>
<keyword evidence="5 8" id="KW-0472">Membrane</keyword>
<dbReference type="PANTHER" id="PTHR31769">
    <property type="entry name" value="OS07G0462200 PROTEIN-RELATED"/>
    <property type="match status" value="1"/>
</dbReference>
<feature type="transmembrane region" description="Helical" evidence="8">
    <location>
        <begin position="176"/>
        <end position="197"/>
    </location>
</feature>
<sequence length="260" mass="28024">MAVTHDDLTVKERGADDVASQRGLFLMVFCVLCGFASFVFSLAAEATRSEATWLLLTIGGRDGKSYQCYYSGSGKTPLVCATLAFLALAVGMFTEHAYILITTGGPRPPALVLQAFSHGSSPASRGFTWRACFFFTTTWVCFSIAEVILMVGISAESGHLRDWSRPRSNCVVARQGLFAAAGVFALTTVFLAAGLYLTALQAQRLQDDEEHVRRQIPRASAPRLPRRGRAPPGSHRVLQGQADANQPSSEDPGNKTSTST</sequence>
<comment type="similarity">
    <text evidence="6">Belongs to the DESIGUAL family.</text>
</comment>
<evidence type="ECO:0000256" key="8">
    <source>
        <dbReference type="SAM" id="Phobius"/>
    </source>
</evidence>
<dbReference type="InterPro" id="IPR052222">
    <property type="entry name" value="DESIGUAL"/>
</dbReference>
<feature type="transmembrane region" description="Helical" evidence="8">
    <location>
        <begin position="78"/>
        <end position="101"/>
    </location>
</feature>
<feature type="transmembrane region" description="Helical" evidence="8">
    <location>
        <begin position="24"/>
        <end position="44"/>
    </location>
</feature>
<feature type="compositionally biased region" description="Polar residues" evidence="7">
    <location>
        <begin position="242"/>
        <end position="260"/>
    </location>
</feature>
<feature type="transmembrane region" description="Helical" evidence="8">
    <location>
        <begin position="127"/>
        <end position="155"/>
    </location>
</feature>
<name>A0A843X7P4_COLES</name>
<dbReference type="Pfam" id="PF06749">
    <property type="entry name" value="DUF1218"/>
    <property type="match status" value="1"/>
</dbReference>
<evidence type="ECO:0008006" key="11">
    <source>
        <dbReference type="Google" id="ProtNLM"/>
    </source>
</evidence>
<evidence type="ECO:0000256" key="1">
    <source>
        <dbReference type="ARBA" id="ARBA00004127"/>
    </source>
</evidence>
<keyword evidence="3" id="KW-0732">Signal</keyword>
<keyword evidence="2 8" id="KW-0812">Transmembrane</keyword>
<accession>A0A843X7P4</accession>
<comment type="caution">
    <text evidence="9">The sequence shown here is derived from an EMBL/GenBank/DDBJ whole genome shotgun (WGS) entry which is preliminary data.</text>
</comment>
<comment type="subcellular location">
    <subcellularLocation>
        <location evidence="1">Endomembrane system</location>
        <topology evidence="1">Multi-pass membrane protein</topology>
    </subcellularLocation>
</comment>
<keyword evidence="10" id="KW-1185">Reference proteome</keyword>
<gene>
    <name evidence="9" type="ORF">Taro_046938</name>
</gene>
<proteinExistence type="inferred from homology"/>
<dbReference type="EMBL" id="NMUH01005922">
    <property type="protein sequence ID" value="MQM14010.1"/>
    <property type="molecule type" value="Genomic_DNA"/>
</dbReference>
<organism evidence="9 10">
    <name type="scientific">Colocasia esculenta</name>
    <name type="common">Wild taro</name>
    <name type="synonym">Arum esculentum</name>
    <dbReference type="NCBI Taxonomy" id="4460"/>
    <lineage>
        <taxon>Eukaryota</taxon>
        <taxon>Viridiplantae</taxon>
        <taxon>Streptophyta</taxon>
        <taxon>Embryophyta</taxon>
        <taxon>Tracheophyta</taxon>
        <taxon>Spermatophyta</taxon>
        <taxon>Magnoliopsida</taxon>
        <taxon>Liliopsida</taxon>
        <taxon>Araceae</taxon>
        <taxon>Aroideae</taxon>
        <taxon>Colocasieae</taxon>
        <taxon>Colocasia</taxon>
    </lineage>
</organism>
<protein>
    <recommendedName>
        <fullName evidence="11">Transmembrane protein</fullName>
    </recommendedName>
</protein>
<evidence type="ECO:0000256" key="7">
    <source>
        <dbReference type="SAM" id="MobiDB-lite"/>
    </source>
</evidence>
<dbReference type="InterPro" id="IPR009606">
    <property type="entry name" value="DEAL/Modifying_wall_lignin1/2"/>
</dbReference>
<dbReference type="Proteomes" id="UP000652761">
    <property type="component" value="Unassembled WGS sequence"/>
</dbReference>
<evidence type="ECO:0000313" key="9">
    <source>
        <dbReference type="EMBL" id="MQM14010.1"/>
    </source>
</evidence>
<evidence type="ECO:0000256" key="3">
    <source>
        <dbReference type="ARBA" id="ARBA00022729"/>
    </source>
</evidence>